<dbReference type="EMBL" id="MU266332">
    <property type="protein sequence ID" value="KAH7930479.1"/>
    <property type="molecule type" value="Genomic_DNA"/>
</dbReference>
<protein>
    <submittedName>
        <fullName evidence="1">Uncharacterized protein</fullName>
    </submittedName>
</protein>
<organism evidence="1 2">
    <name type="scientific">Leucogyrophana mollusca</name>
    <dbReference type="NCBI Taxonomy" id="85980"/>
    <lineage>
        <taxon>Eukaryota</taxon>
        <taxon>Fungi</taxon>
        <taxon>Dikarya</taxon>
        <taxon>Basidiomycota</taxon>
        <taxon>Agaricomycotina</taxon>
        <taxon>Agaricomycetes</taxon>
        <taxon>Agaricomycetidae</taxon>
        <taxon>Boletales</taxon>
        <taxon>Boletales incertae sedis</taxon>
        <taxon>Leucogyrophana</taxon>
    </lineage>
</organism>
<comment type="caution">
    <text evidence="1">The sequence shown here is derived from an EMBL/GenBank/DDBJ whole genome shotgun (WGS) entry which is preliminary data.</text>
</comment>
<accession>A0ACB8BXU4</accession>
<name>A0ACB8BXU4_9AGAM</name>
<sequence>MSKATPSERNSHASASSPSPIPAWGPPRTPLPPHRLAKLANALGVSTPLPATSSFGSFLSPSATYPASATSAHPPDHPWRSPTPSAASTHHLGSYASSSQSQSKFLLHVIPPIHLPHDSDTSDSSELTPPPSNASGYHTQFRRGTLVAVQPSLQAQLGAIAKEYALPSTLGLILYLVSAPSQSRQPSPMPFQSTNDAVPDEPGPRLSEDIWKHIWTRVLRAEREEAALHSLHSRSGTPNPFGLGLSVDVNGHRPLVTRLETPQPQSLAYPITPSPSTTTSSMSDLRSHSKSAPPSSSSLTHSEPDTPDTSRSSDHEAQGLDLPGLDSPSIIPILAKVEFDIDRRKAGWYEPWVRSRRMNHAKRAESRCSNRARSNSRAEGGSAVEEKRAPFDLKLVERMQNASSTPDFTALSKQSQEDSTDDESLQVGEYAPLSESPVGLDEEPFEEEATARMPPGSGAQDPLADVFGTDADTWADMRADPQGAHRKVNPNVVDLALDASSLTALPEQEHQSEDGIDDEDEVRDLMDRMSRPSLTVSIPSPPNGKRKSSPATAGPVKKPLPPPLVLAPNSPNYDLVIPAEPSPMPSSGGDSTNLPYVKGGGTPMSAELPQGETLSPDVDEEYLRARSPAEEKRVGGVFDDLDLGLDLGEDEEEVYDENDPNDRRKSQYLMKAKLDEIERTLAQFSPRRLQTSQLEDSASTNHARSQSTASQLTDTSGPHQSLPHASNSPGKSSRENRDTIRYEGPSTSTPDSTNKTWPAVPFSSLSAKGSANSPSPPRPANLSPSPPRLAVNGVSTGAPKAFLSASRSSSSDALSSETEIRKRDLEQSIYPPLLPPSFTRKTDRISPSPIPLSPDPFGRYPSGPDLDPNPPHSYWDPATGQISSDPADSRPSLSSIDEGSLTSATPSSRFSADSLSFSMDDAAAKNAKTTAPLVSVKSFKKLWRRSKSSSVSGQPPTPVAPRSSFQLPGPTIPSTPQDQLGVLVGHKALPPPPVPTAAMARNGNAKTSMEQLHFDQESPYPIRRSTPRPSQSSTSSTRPLSPPVPPTAPPPEKTSVRKSILKSWKSVSGGASQSSTSGATSTSESRRSIDRPISTETVKPRRPSVLDDLTAIPPSPRLPEQYLASNGHARTGSGALFEKRKSAGRSKMGPNMVSSSSSQDMTPPWVHPRRSMGTALPHPGSTSPPRSMLSASSRESQDERGSFDTAQFEMVSPPRTHPHLSYPYLGHDE</sequence>
<evidence type="ECO:0000313" key="1">
    <source>
        <dbReference type="EMBL" id="KAH7930479.1"/>
    </source>
</evidence>
<dbReference type="Proteomes" id="UP000790709">
    <property type="component" value="Unassembled WGS sequence"/>
</dbReference>
<keyword evidence="2" id="KW-1185">Reference proteome</keyword>
<proteinExistence type="predicted"/>
<reference evidence="1" key="1">
    <citation type="journal article" date="2021" name="New Phytol.">
        <title>Evolutionary innovations through gain and loss of genes in the ectomycorrhizal Boletales.</title>
        <authorList>
            <person name="Wu G."/>
            <person name="Miyauchi S."/>
            <person name="Morin E."/>
            <person name="Kuo A."/>
            <person name="Drula E."/>
            <person name="Varga T."/>
            <person name="Kohler A."/>
            <person name="Feng B."/>
            <person name="Cao Y."/>
            <person name="Lipzen A."/>
            <person name="Daum C."/>
            <person name="Hundley H."/>
            <person name="Pangilinan J."/>
            <person name="Johnson J."/>
            <person name="Barry K."/>
            <person name="LaButti K."/>
            <person name="Ng V."/>
            <person name="Ahrendt S."/>
            <person name="Min B."/>
            <person name="Choi I.G."/>
            <person name="Park H."/>
            <person name="Plett J.M."/>
            <person name="Magnuson J."/>
            <person name="Spatafora J.W."/>
            <person name="Nagy L.G."/>
            <person name="Henrissat B."/>
            <person name="Grigoriev I.V."/>
            <person name="Yang Z.L."/>
            <person name="Xu J."/>
            <person name="Martin F.M."/>
        </authorList>
    </citation>
    <scope>NUCLEOTIDE SEQUENCE</scope>
    <source>
        <strain evidence="1">KUC20120723A-06</strain>
    </source>
</reference>
<evidence type="ECO:0000313" key="2">
    <source>
        <dbReference type="Proteomes" id="UP000790709"/>
    </source>
</evidence>
<gene>
    <name evidence="1" type="ORF">BV22DRAFT_1055080</name>
</gene>